<proteinExistence type="predicted"/>
<dbReference type="EMBL" id="JBHSWB010000002">
    <property type="protein sequence ID" value="MFC6662585.1"/>
    <property type="molecule type" value="Genomic_DNA"/>
</dbReference>
<dbReference type="InterPro" id="IPR013783">
    <property type="entry name" value="Ig-like_fold"/>
</dbReference>
<organism evidence="1 2">
    <name type="scientific">Deinococcus multiflagellatus</name>
    <dbReference type="NCBI Taxonomy" id="1656887"/>
    <lineage>
        <taxon>Bacteria</taxon>
        <taxon>Thermotogati</taxon>
        <taxon>Deinococcota</taxon>
        <taxon>Deinococci</taxon>
        <taxon>Deinococcales</taxon>
        <taxon>Deinococcaceae</taxon>
        <taxon>Deinococcus</taxon>
    </lineage>
</organism>
<sequence>MSARLERFTVQDHLPRGLHLDAATLRLNGQLATDLDPDPQVIQVSGDHLAPGQAVRLTYVATVTPEALGYLTLRNVAQAWAVSPSRPNEPVRTPEVDAIVRVNAPGLGVLLGRVYLDLNGNRRFDTTDRPVKGARLVVSGVATALTDAEGRYAIPNLRAGQYAVGLDRASVPYSADVLSGSLLMPGTRLVTLSEVVAADFPLLPPTGTGTAARSAEIDGGSWRVMKTVQRTSPLVVLVTLTLKATKPITLDLSDPLPLERPFSQACLPGAARWMQGRP</sequence>
<dbReference type="SUPFAM" id="SSF117074">
    <property type="entry name" value="Hypothetical protein PA1324"/>
    <property type="match status" value="1"/>
</dbReference>
<gene>
    <name evidence="1" type="ORF">ACFP90_21245</name>
</gene>
<name>A0ABW1ZQU4_9DEIO</name>
<keyword evidence="2" id="KW-1185">Reference proteome</keyword>
<comment type="caution">
    <text evidence="1">The sequence shown here is derived from an EMBL/GenBank/DDBJ whole genome shotgun (WGS) entry which is preliminary data.</text>
</comment>
<dbReference type="Proteomes" id="UP001596317">
    <property type="component" value="Unassembled WGS sequence"/>
</dbReference>
<dbReference type="Gene3D" id="2.60.40.10">
    <property type="entry name" value="Immunoglobulins"/>
    <property type="match status" value="1"/>
</dbReference>
<protein>
    <submittedName>
        <fullName evidence="1">Carboxypeptidase-like regulatory domain-containing protein</fullName>
    </submittedName>
</protein>
<evidence type="ECO:0000313" key="1">
    <source>
        <dbReference type="EMBL" id="MFC6662585.1"/>
    </source>
</evidence>
<accession>A0ABW1ZQU4</accession>
<reference evidence="2" key="1">
    <citation type="journal article" date="2019" name="Int. J. Syst. Evol. Microbiol.">
        <title>The Global Catalogue of Microorganisms (GCM) 10K type strain sequencing project: providing services to taxonomists for standard genome sequencing and annotation.</title>
        <authorList>
            <consortium name="The Broad Institute Genomics Platform"/>
            <consortium name="The Broad Institute Genome Sequencing Center for Infectious Disease"/>
            <person name="Wu L."/>
            <person name="Ma J."/>
        </authorList>
    </citation>
    <scope>NUCLEOTIDE SEQUENCE [LARGE SCALE GENOMIC DNA]</scope>
    <source>
        <strain evidence="2">CCUG 63830</strain>
    </source>
</reference>
<evidence type="ECO:0000313" key="2">
    <source>
        <dbReference type="Proteomes" id="UP001596317"/>
    </source>
</evidence>
<dbReference type="RefSeq" id="WP_380058557.1">
    <property type="nucleotide sequence ID" value="NZ_JBHSWB010000002.1"/>
</dbReference>